<dbReference type="Proteomes" id="UP001212152">
    <property type="component" value="Unassembled WGS sequence"/>
</dbReference>
<evidence type="ECO:0000256" key="9">
    <source>
        <dbReference type="ARBA" id="ARBA00023098"/>
    </source>
</evidence>
<comment type="caution">
    <text evidence="12">The sequence shown here is derived from an EMBL/GenBank/DDBJ whole genome shotgun (WGS) entry which is preliminary data.</text>
</comment>
<evidence type="ECO:0000256" key="3">
    <source>
        <dbReference type="ARBA" id="ARBA00004991"/>
    </source>
</evidence>
<dbReference type="GO" id="GO:0030170">
    <property type="term" value="F:pyridoxal phosphate binding"/>
    <property type="evidence" value="ECO:0007669"/>
    <property type="project" value="InterPro"/>
</dbReference>
<proteinExistence type="inferred from homology"/>
<dbReference type="SUPFAM" id="SSF53383">
    <property type="entry name" value="PLP-dependent transferases"/>
    <property type="match status" value="1"/>
</dbReference>
<dbReference type="GO" id="GO:0046512">
    <property type="term" value="P:sphingosine biosynthetic process"/>
    <property type="evidence" value="ECO:0007669"/>
    <property type="project" value="TreeGrafter"/>
</dbReference>
<dbReference type="InterPro" id="IPR050087">
    <property type="entry name" value="AON_synthase_class-II"/>
</dbReference>
<accession>A0AAD5TMA5</accession>
<evidence type="ECO:0000256" key="1">
    <source>
        <dbReference type="ARBA" id="ARBA00001933"/>
    </source>
</evidence>
<dbReference type="GO" id="GO:0046513">
    <property type="term" value="P:ceramide biosynthetic process"/>
    <property type="evidence" value="ECO:0007669"/>
    <property type="project" value="TreeGrafter"/>
</dbReference>
<evidence type="ECO:0000256" key="5">
    <source>
        <dbReference type="ARBA" id="ARBA00013220"/>
    </source>
</evidence>
<reference evidence="12" key="1">
    <citation type="submission" date="2020-05" db="EMBL/GenBank/DDBJ databases">
        <title>Phylogenomic resolution of chytrid fungi.</title>
        <authorList>
            <person name="Stajich J.E."/>
            <person name="Amses K."/>
            <person name="Simmons R."/>
            <person name="Seto K."/>
            <person name="Myers J."/>
            <person name="Bonds A."/>
            <person name="Quandt C.A."/>
            <person name="Barry K."/>
            <person name="Liu P."/>
            <person name="Grigoriev I."/>
            <person name="Longcore J.E."/>
            <person name="James T.Y."/>
        </authorList>
    </citation>
    <scope>NUCLEOTIDE SEQUENCE</scope>
    <source>
        <strain evidence="12">JEL0379</strain>
    </source>
</reference>
<evidence type="ECO:0000256" key="6">
    <source>
        <dbReference type="ARBA" id="ARBA00022679"/>
    </source>
</evidence>
<dbReference type="GO" id="GO:0005783">
    <property type="term" value="C:endoplasmic reticulum"/>
    <property type="evidence" value="ECO:0007669"/>
    <property type="project" value="TreeGrafter"/>
</dbReference>
<comment type="cofactor">
    <cofactor evidence="1">
        <name>pyridoxal 5'-phosphate</name>
        <dbReference type="ChEBI" id="CHEBI:597326"/>
    </cofactor>
</comment>
<dbReference type="GO" id="GO:0016020">
    <property type="term" value="C:membrane"/>
    <property type="evidence" value="ECO:0007669"/>
    <property type="project" value="GOC"/>
</dbReference>
<evidence type="ECO:0000256" key="4">
    <source>
        <dbReference type="ARBA" id="ARBA00008392"/>
    </source>
</evidence>
<comment type="pathway">
    <text evidence="2">Lipid metabolism; sphingolipid metabolism.</text>
</comment>
<evidence type="ECO:0000313" key="13">
    <source>
        <dbReference type="Proteomes" id="UP001212152"/>
    </source>
</evidence>
<dbReference type="Gene3D" id="3.40.640.10">
    <property type="entry name" value="Type I PLP-dependent aspartate aminotransferase-like (Major domain)"/>
    <property type="match status" value="1"/>
</dbReference>
<evidence type="ECO:0000256" key="2">
    <source>
        <dbReference type="ARBA" id="ARBA00004760"/>
    </source>
</evidence>
<feature type="domain" description="Aminotransferase class I/classII large" evidence="11">
    <location>
        <begin position="144"/>
        <end position="537"/>
    </location>
</feature>
<dbReference type="GO" id="GO:0004758">
    <property type="term" value="F:serine C-palmitoyltransferase activity"/>
    <property type="evidence" value="ECO:0007669"/>
    <property type="project" value="TreeGrafter"/>
</dbReference>
<dbReference type="EMBL" id="JADGJQ010000021">
    <property type="protein sequence ID" value="KAJ3179377.1"/>
    <property type="molecule type" value="Genomic_DNA"/>
</dbReference>
<gene>
    <name evidence="12" type="primary">LCB1</name>
    <name evidence="12" type="ORF">HDU87_002986</name>
</gene>
<comment type="pathway">
    <text evidence="3">Sphingolipid metabolism.</text>
</comment>
<dbReference type="PANTHER" id="PTHR13693:SF2">
    <property type="entry name" value="SERINE PALMITOYLTRANSFERASE 1"/>
    <property type="match status" value="1"/>
</dbReference>
<keyword evidence="7" id="KW-0663">Pyridoxal phosphate</keyword>
<protein>
    <recommendedName>
        <fullName evidence="5">serine C-palmitoyltransferase</fullName>
        <ecNumber evidence="5">2.3.1.50</ecNumber>
    </recommendedName>
</protein>
<dbReference type="Pfam" id="PF00155">
    <property type="entry name" value="Aminotran_1_2"/>
    <property type="match status" value="1"/>
</dbReference>
<comment type="similarity">
    <text evidence="4">Belongs to the class-II pyridoxal-phosphate-dependent aminotransferase family.</text>
</comment>
<organism evidence="12 13">
    <name type="scientific">Geranomyces variabilis</name>
    <dbReference type="NCBI Taxonomy" id="109894"/>
    <lineage>
        <taxon>Eukaryota</taxon>
        <taxon>Fungi</taxon>
        <taxon>Fungi incertae sedis</taxon>
        <taxon>Chytridiomycota</taxon>
        <taxon>Chytridiomycota incertae sedis</taxon>
        <taxon>Chytridiomycetes</taxon>
        <taxon>Spizellomycetales</taxon>
        <taxon>Powellomycetaceae</taxon>
        <taxon>Geranomyces</taxon>
    </lineage>
</organism>
<keyword evidence="13" id="KW-1185">Reference proteome</keyword>
<keyword evidence="10" id="KW-0012">Acyltransferase</keyword>
<evidence type="ECO:0000313" key="12">
    <source>
        <dbReference type="EMBL" id="KAJ3179377.1"/>
    </source>
</evidence>
<evidence type="ECO:0000256" key="8">
    <source>
        <dbReference type="ARBA" id="ARBA00022919"/>
    </source>
</evidence>
<evidence type="ECO:0000256" key="7">
    <source>
        <dbReference type="ARBA" id="ARBA00022898"/>
    </source>
</evidence>
<dbReference type="InterPro" id="IPR015424">
    <property type="entry name" value="PyrdxlP-dep_Trfase"/>
</dbReference>
<dbReference type="AlphaFoldDB" id="A0AAD5TMA5"/>
<dbReference type="PANTHER" id="PTHR13693">
    <property type="entry name" value="CLASS II AMINOTRANSFERASE/8-AMINO-7-OXONONANOATE SYNTHASE"/>
    <property type="match status" value="1"/>
</dbReference>
<name>A0AAD5TMA5_9FUNG</name>
<sequence length="551" mass="59793">MSTYGLPPPLLVNGFARDLADSLVVAVNTTVAVAGQLYTYLPGHRILALYVRASYQNDPYRTLLEVGLIVFMVWYVLREKYKPGKKNLELPLSEKEVQELIDEWEPEPLVAPLSDVQRMDLDKAPIINGPSGPKVKLADGKERLNLASYNFLGALNQESTKEKAIAALRKYGVGTCGPCGFYGTIDVHMELEKEIARFMGVQDAIVYSQGFSTIGSVIPAFSKRGDIIVADEGVNFAVQIGLRISRSKVKYFKHNDMADLERVLQQVAREHRAKKNKPLTRRFIVAEGLYIDHGDICPLPEILALKHKYKYRLILDESFSIGVLGNQRGSGVCEHFGIERDGNVDITAATTANSVGAAGGFCCGTREIVEHQRLGGQGYVYSASLPAILAASAIEGIKYIESHPEQLALLRGHATVFRAALRKNLTGGGPPAMVDIEGEECSPVVHIRLIGGGGGDIAAMRSSSSATAAVAAAAAAARAEEDRVLQDVVDEVLRNGVLVTRAKYVEDHDAMIARPRPSIRVALSAAHSRKEVEKAASVVSAALKKVLKARR</sequence>
<evidence type="ECO:0000259" key="11">
    <source>
        <dbReference type="Pfam" id="PF00155"/>
    </source>
</evidence>
<dbReference type="InterPro" id="IPR015421">
    <property type="entry name" value="PyrdxlP-dep_Trfase_major"/>
</dbReference>
<keyword evidence="6" id="KW-0808">Transferase</keyword>
<evidence type="ECO:0000256" key="10">
    <source>
        <dbReference type="ARBA" id="ARBA00023315"/>
    </source>
</evidence>
<dbReference type="InterPro" id="IPR004839">
    <property type="entry name" value="Aminotransferase_I/II_large"/>
</dbReference>
<dbReference type="EC" id="2.3.1.50" evidence="5"/>
<keyword evidence="9" id="KW-0443">Lipid metabolism</keyword>
<keyword evidence="8" id="KW-0746">Sphingolipid metabolism</keyword>